<feature type="transmembrane region" description="Helical" evidence="2">
    <location>
        <begin position="102"/>
        <end position="123"/>
    </location>
</feature>
<name>A0A2J6RCT5_HYAVF</name>
<dbReference type="PANTHER" id="PTHR35041:SF6">
    <property type="entry name" value="FORMYLMETHIONINE DEFORMYLASE-LIKE PROTEIN-RELATED"/>
    <property type="match status" value="1"/>
</dbReference>
<accession>A0A2J6RCT5</accession>
<dbReference type="Proteomes" id="UP000235786">
    <property type="component" value="Unassembled WGS sequence"/>
</dbReference>
<keyword evidence="4" id="KW-1185">Reference proteome</keyword>
<evidence type="ECO:0000256" key="1">
    <source>
        <dbReference type="SAM" id="MobiDB-lite"/>
    </source>
</evidence>
<keyword evidence="2" id="KW-1133">Transmembrane helix</keyword>
<evidence type="ECO:0008006" key="5">
    <source>
        <dbReference type="Google" id="ProtNLM"/>
    </source>
</evidence>
<sequence>MCGGILLGTLVAVTHHFFYQSLNGQIVHSDNQQQWFLRIGTGLAFLAKTFLTASAALGYTQLLWLTLRSSPISLHGVDSLFGAVTNAWHFTDWELWRRGPALAIVALIVWTIPLIAIVTPATLTVHPAAKSNQSVHHLPIPSIDYGIIQDQTFALTTCQSGIYAYYDGPAPRIRRLMSSVTSQGSILQIVAPYPNCTYLVPFYGPSISCGLTTTGNSSFQEEIADLDINLTLSDAALVGLKGILINPYSKLLSNYNSTTIDQVSTDHARLYATTSRPSGGLISASGYETIECGLYNASYVVNFTFSNGQQDVIVKNMTQLNGPILTSICLYVGKTMQEGPCTAPGMAYTSILDALGNILIVYLAGYEYGSLGAIYPQGTQIMGTVLMESIELQGNLGASKGTNGLVEQLSIANMTLSEALEQIVLNATLSLFSDSYFLQNSTTASILPVLVSTPQNAYVYNSENLFIAYGLGILISAIVVIVGIACIWASGNSFGASFSAILRTTRNAQLDTIVPAKETQGTFPLSKELGKTKLILRRQREMRTAFAVVDEDEGDGEEMETTKPSSSRRMSFDSLLQRT</sequence>
<evidence type="ECO:0000313" key="4">
    <source>
        <dbReference type="Proteomes" id="UP000235786"/>
    </source>
</evidence>
<feature type="transmembrane region" description="Helical" evidence="2">
    <location>
        <begin position="35"/>
        <end position="60"/>
    </location>
</feature>
<feature type="region of interest" description="Disordered" evidence="1">
    <location>
        <begin position="551"/>
        <end position="579"/>
    </location>
</feature>
<feature type="transmembrane region" description="Helical" evidence="2">
    <location>
        <begin position="466"/>
        <end position="489"/>
    </location>
</feature>
<reference evidence="3 4" key="1">
    <citation type="submission" date="2016-04" db="EMBL/GenBank/DDBJ databases">
        <title>A degradative enzymes factory behind the ericoid mycorrhizal symbiosis.</title>
        <authorList>
            <consortium name="DOE Joint Genome Institute"/>
            <person name="Martino E."/>
            <person name="Morin E."/>
            <person name="Grelet G."/>
            <person name="Kuo A."/>
            <person name="Kohler A."/>
            <person name="Daghino S."/>
            <person name="Barry K."/>
            <person name="Choi C."/>
            <person name="Cichocki N."/>
            <person name="Clum A."/>
            <person name="Copeland A."/>
            <person name="Hainaut M."/>
            <person name="Haridas S."/>
            <person name="Labutti K."/>
            <person name="Lindquist E."/>
            <person name="Lipzen A."/>
            <person name="Khouja H.-R."/>
            <person name="Murat C."/>
            <person name="Ohm R."/>
            <person name="Olson A."/>
            <person name="Spatafora J."/>
            <person name="Veneault-Fourrey C."/>
            <person name="Henrissat B."/>
            <person name="Grigoriev I."/>
            <person name="Martin F."/>
            <person name="Perotto S."/>
        </authorList>
    </citation>
    <scope>NUCLEOTIDE SEQUENCE [LARGE SCALE GENOMIC DNA]</scope>
    <source>
        <strain evidence="3 4">F</strain>
    </source>
</reference>
<evidence type="ECO:0000256" key="2">
    <source>
        <dbReference type="SAM" id="Phobius"/>
    </source>
</evidence>
<dbReference type="OrthoDB" id="5340195at2759"/>
<gene>
    <name evidence="3" type="ORF">L207DRAFT_587331</name>
</gene>
<dbReference type="PANTHER" id="PTHR35041">
    <property type="entry name" value="MEDIATOR OF RNA POLYMERASE II TRANSCRIPTION SUBUNIT 1"/>
    <property type="match status" value="1"/>
</dbReference>
<evidence type="ECO:0000313" key="3">
    <source>
        <dbReference type="EMBL" id="PMD36323.1"/>
    </source>
</evidence>
<organism evidence="3 4">
    <name type="scientific">Hyaloscypha variabilis (strain UAMH 11265 / GT02V1 / F)</name>
    <name type="common">Meliniomyces variabilis</name>
    <dbReference type="NCBI Taxonomy" id="1149755"/>
    <lineage>
        <taxon>Eukaryota</taxon>
        <taxon>Fungi</taxon>
        <taxon>Dikarya</taxon>
        <taxon>Ascomycota</taxon>
        <taxon>Pezizomycotina</taxon>
        <taxon>Leotiomycetes</taxon>
        <taxon>Helotiales</taxon>
        <taxon>Hyaloscyphaceae</taxon>
        <taxon>Hyaloscypha</taxon>
        <taxon>Hyaloscypha variabilis</taxon>
    </lineage>
</organism>
<feature type="compositionally biased region" description="Polar residues" evidence="1">
    <location>
        <begin position="562"/>
        <end position="579"/>
    </location>
</feature>
<keyword evidence="2" id="KW-0472">Membrane</keyword>
<protein>
    <recommendedName>
        <fullName evidence="5">Transmembrane protein</fullName>
    </recommendedName>
</protein>
<dbReference type="EMBL" id="KZ613951">
    <property type="protein sequence ID" value="PMD36323.1"/>
    <property type="molecule type" value="Genomic_DNA"/>
</dbReference>
<keyword evidence="2" id="KW-0812">Transmembrane</keyword>
<dbReference type="AlphaFoldDB" id="A0A2J6RCT5"/>
<proteinExistence type="predicted"/>